<gene>
    <name evidence="1" type="ORF">HMPREF1991_02532</name>
</gene>
<comment type="caution">
    <text evidence="1">The sequence shown here is derived from an EMBL/GenBank/DDBJ whole genome shotgun (WGS) entry which is preliminary data.</text>
</comment>
<sequence length="108" mass="12276">MLQIAQKRVLVAVSLNKNSFCQHVQLTPFCIKTNLRENRFFAAGWTIVGENCTHNVKFLTENKTKQIVLCTHAKATVTESMYAYNCQREWLQGILPTANGDGIMQTQK</sequence>
<dbReference type="RefSeq" id="WP_081619185.1">
    <property type="nucleotide sequence ID" value="NZ_KB899229.1"/>
</dbReference>
<protein>
    <submittedName>
        <fullName evidence="1">Uncharacterized protein</fullName>
    </submittedName>
</protein>
<dbReference type="HOGENOM" id="CLU_2194574_0_0_10"/>
<dbReference type="AlphaFoldDB" id="A0A069QF29"/>
<evidence type="ECO:0000313" key="1">
    <source>
        <dbReference type="EMBL" id="KDR51405.1"/>
    </source>
</evidence>
<reference evidence="1 2" key="1">
    <citation type="submission" date="2013-08" db="EMBL/GenBank/DDBJ databases">
        <authorList>
            <person name="Weinstock G."/>
            <person name="Sodergren E."/>
            <person name="Wylie T."/>
            <person name="Fulton L."/>
            <person name="Fulton R."/>
            <person name="Fronick C."/>
            <person name="O'Laughlin M."/>
            <person name="Godfrey J."/>
            <person name="Miner T."/>
            <person name="Herter B."/>
            <person name="Appelbaum E."/>
            <person name="Cordes M."/>
            <person name="Lek S."/>
            <person name="Wollam A."/>
            <person name="Pepin K.H."/>
            <person name="Palsikar V.B."/>
            <person name="Mitreva M."/>
            <person name="Wilson R.K."/>
        </authorList>
    </citation>
    <scope>NUCLEOTIDE SEQUENCE [LARGE SCALE GENOMIC DNA]</scope>
    <source>
        <strain evidence="1 2">ATCC 15930</strain>
    </source>
</reference>
<accession>A0A069QF29</accession>
<dbReference type="Proteomes" id="UP000027442">
    <property type="component" value="Unassembled WGS sequence"/>
</dbReference>
<organism evidence="1 2">
    <name type="scientific">Hoylesella loescheii DSM 19665 = JCM 12249 = ATCC 15930</name>
    <dbReference type="NCBI Taxonomy" id="1122985"/>
    <lineage>
        <taxon>Bacteria</taxon>
        <taxon>Pseudomonadati</taxon>
        <taxon>Bacteroidota</taxon>
        <taxon>Bacteroidia</taxon>
        <taxon>Bacteroidales</taxon>
        <taxon>Prevotellaceae</taxon>
        <taxon>Hoylesella</taxon>
    </lineage>
</organism>
<evidence type="ECO:0000313" key="2">
    <source>
        <dbReference type="Proteomes" id="UP000027442"/>
    </source>
</evidence>
<proteinExistence type="predicted"/>
<dbReference type="EMBL" id="JNGW01000108">
    <property type="protein sequence ID" value="KDR51405.1"/>
    <property type="molecule type" value="Genomic_DNA"/>
</dbReference>
<keyword evidence="2" id="KW-1185">Reference proteome</keyword>
<name>A0A069QF29_HOYLO</name>